<dbReference type="SMART" id="SM00992">
    <property type="entry name" value="YccV-like"/>
    <property type="match status" value="1"/>
</dbReference>
<dbReference type="InterPro" id="IPR036047">
    <property type="entry name" value="F-box-like_dom_sf"/>
</dbReference>
<keyword evidence="3" id="KW-1185">Reference proteome</keyword>
<dbReference type="EMBL" id="CAJPEX010001140">
    <property type="protein sequence ID" value="CAG0918325.1"/>
    <property type="molecule type" value="Genomic_DNA"/>
</dbReference>
<accession>A0A7R9GEY6</accession>
<dbReference type="AlphaFoldDB" id="A0A7R9GEY6"/>
<protein>
    <recommendedName>
        <fullName evidence="1">Hemimethylated DNA-binding domain-containing protein</fullName>
    </recommendedName>
</protein>
<evidence type="ECO:0000313" key="2">
    <source>
        <dbReference type="EMBL" id="CAD7278173.1"/>
    </source>
</evidence>
<dbReference type="Pfam" id="PF08755">
    <property type="entry name" value="YccV-like"/>
    <property type="match status" value="1"/>
</dbReference>
<dbReference type="OrthoDB" id="28868at2759"/>
<organism evidence="2">
    <name type="scientific">Notodromas monacha</name>
    <dbReference type="NCBI Taxonomy" id="399045"/>
    <lineage>
        <taxon>Eukaryota</taxon>
        <taxon>Metazoa</taxon>
        <taxon>Ecdysozoa</taxon>
        <taxon>Arthropoda</taxon>
        <taxon>Crustacea</taxon>
        <taxon>Oligostraca</taxon>
        <taxon>Ostracoda</taxon>
        <taxon>Podocopa</taxon>
        <taxon>Podocopida</taxon>
        <taxon>Cypridocopina</taxon>
        <taxon>Cypridoidea</taxon>
        <taxon>Cyprididae</taxon>
        <taxon>Notodromas</taxon>
    </lineage>
</organism>
<reference evidence="2" key="1">
    <citation type="submission" date="2020-11" db="EMBL/GenBank/DDBJ databases">
        <authorList>
            <person name="Tran Van P."/>
        </authorList>
    </citation>
    <scope>NUCLEOTIDE SEQUENCE</scope>
</reference>
<dbReference type="InterPro" id="IPR036623">
    <property type="entry name" value="Hemimethylated_DNA-bd_sf"/>
</dbReference>
<dbReference type="Gene3D" id="1.20.1280.50">
    <property type="match status" value="1"/>
</dbReference>
<proteinExistence type="predicted"/>
<dbReference type="SUPFAM" id="SSF141255">
    <property type="entry name" value="YccV-like"/>
    <property type="match status" value="1"/>
</dbReference>
<name>A0A7R9GEY6_9CRUS</name>
<evidence type="ECO:0000313" key="3">
    <source>
        <dbReference type="Proteomes" id="UP000678499"/>
    </source>
</evidence>
<feature type="domain" description="Hemimethylated DNA-binding" evidence="1">
    <location>
        <begin position="523"/>
        <end position="621"/>
    </location>
</feature>
<sequence length="648" mass="75369">MGGEIFDLPREILVCILGKQALSVADLCNFGLTCKTFHELVTISAQELWRNKFRNTWPDLYTLISDQFDTFCNVDWREESLFRVRLEQPVIKELQLLSPRYFAQKSLLIWYSDLKDIMRLAEMRRSAPIHLWDILRFILNDRPNERLTMKYYAEEVVRELLQQYHWLLIPEVTKMIKEDALIDNYPPCLPLAIGAQWLKPYQLICYDDVARKLDALSSRVMTSFAANHPRHWVLRENREWWVRRKSGLWGYNGPKTAQKLRHYLGGMESELPKTADNDVAMKFIMNYLLRIESWRVSGPENQSLKDGYIDEVLDARKGWAITIAAVICSVALRFGIVCRLRLPRGESWRLGSHEVGVVWLHFSRSSEAGMLCSELGSDEIVIGGALIWRSFAAGVPETALVQTVDSLMLGWCSCTISSSTTNWSRRLLMTSLKSTRLLSSLVLRSIPQASEMIKPIFRETRPATAKNVPFTSVFHPNFFSTWLEPREVSKMCEGLSMSGRLFPDTWKVTKRSEMRRAFENSLEVTFAIGMIMHHKRYDYICVIYRWDESCKASRDWQQENRVHQLPLQNKQPFYNVLVCDGSERYVAQENLEMPNRSGITVTNSEVPRYFDAFKGDHYLPNEELMKMFPEDEAVRESFLKNHVHLANK</sequence>
<dbReference type="SUPFAM" id="SSF81383">
    <property type="entry name" value="F-box domain"/>
    <property type="match status" value="1"/>
</dbReference>
<dbReference type="NCBIfam" id="TIGR02097">
    <property type="entry name" value="yccV"/>
    <property type="match status" value="1"/>
</dbReference>
<dbReference type="Pfam" id="PF12937">
    <property type="entry name" value="F-box-like"/>
    <property type="match status" value="1"/>
</dbReference>
<gene>
    <name evidence="2" type="ORF">NMOB1V02_LOCUS5884</name>
</gene>
<dbReference type="GO" id="GO:0003677">
    <property type="term" value="F:DNA binding"/>
    <property type="evidence" value="ECO:0007669"/>
    <property type="project" value="InterPro"/>
</dbReference>
<dbReference type="PANTHER" id="PTHR31350">
    <property type="entry name" value="SI:DKEY-261L7.2"/>
    <property type="match status" value="1"/>
</dbReference>
<dbReference type="Proteomes" id="UP000678499">
    <property type="component" value="Unassembled WGS sequence"/>
</dbReference>
<evidence type="ECO:0000259" key="1">
    <source>
        <dbReference type="SMART" id="SM00992"/>
    </source>
</evidence>
<dbReference type="PANTHER" id="PTHR31350:SF21">
    <property type="entry name" value="F-BOX ONLY PROTEIN 21"/>
    <property type="match status" value="1"/>
</dbReference>
<dbReference type="Gene3D" id="2.30.30.390">
    <property type="entry name" value="Hemimethylated DNA-binding domain"/>
    <property type="match status" value="1"/>
</dbReference>
<dbReference type="EMBL" id="OA883177">
    <property type="protein sequence ID" value="CAD7278173.1"/>
    <property type="molecule type" value="Genomic_DNA"/>
</dbReference>
<dbReference type="InterPro" id="IPR011722">
    <property type="entry name" value="Hemimethylated_DNA-bd_dom"/>
</dbReference>
<dbReference type="InterPro" id="IPR001810">
    <property type="entry name" value="F-box_dom"/>
</dbReference>